<dbReference type="Pfam" id="PF20700">
    <property type="entry name" value="Mutator"/>
    <property type="match status" value="1"/>
</dbReference>
<proteinExistence type="predicted"/>
<accession>A0A7D9K4L7</accession>
<dbReference type="InterPro" id="IPR049012">
    <property type="entry name" value="Mutator_transp_dom"/>
</dbReference>
<evidence type="ECO:0000313" key="2">
    <source>
        <dbReference type="EMBL" id="CAB4039795.1"/>
    </source>
</evidence>
<feature type="domain" description="Mutator-like transposase" evidence="1">
    <location>
        <begin position="2"/>
        <end position="141"/>
    </location>
</feature>
<organism evidence="2 3">
    <name type="scientific">Paramuricea clavata</name>
    <name type="common">Red gorgonian</name>
    <name type="synonym">Violescent sea-whip</name>
    <dbReference type="NCBI Taxonomy" id="317549"/>
    <lineage>
        <taxon>Eukaryota</taxon>
        <taxon>Metazoa</taxon>
        <taxon>Cnidaria</taxon>
        <taxon>Anthozoa</taxon>
        <taxon>Octocorallia</taxon>
        <taxon>Malacalcyonacea</taxon>
        <taxon>Plexauridae</taxon>
        <taxon>Paramuricea</taxon>
    </lineage>
</organism>
<comment type="caution">
    <text evidence="2">The sequence shown here is derived from an EMBL/GenBank/DDBJ whole genome shotgun (WGS) entry which is preliminary data.</text>
</comment>
<dbReference type="Proteomes" id="UP001152795">
    <property type="component" value="Unassembled WGS sequence"/>
</dbReference>
<dbReference type="OrthoDB" id="5981379at2759"/>
<reference evidence="2" key="1">
    <citation type="submission" date="2020-04" db="EMBL/GenBank/DDBJ databases">
        <authorList>
            <person name="Alioto T."/>
            <person name="Alioto T."/>
            <person name="Gomez Garrido J."/>
        </authorList>
    </citation>
    <scope>NUCLEOTIDE SEQUENCE</scope>
    <source>
        <strain evidence="2">A484AB</strain>
    </source>
</reference>
<evidence type="ECO:0000313" key="3">
    <source>
        <dbReference type="Proteomes" id="UP001152795"/>
    </source>
</evidence>
<keyword evidence="3" id="KW-1185">Reference proteome</keyword>
<evidence type="ECO:0000259" key="1">
    <source>
        <dbReference type="Pfam" id="PF20700"/>
    </source>
</evidence>
<gene>
    <name evidence="2" type="ORF">PACLA_8A020893</name>
</gene>
<name>A0A7D9K4L7_PARCT</name>
<dbReference type="AlphaFoldDB" id="A0A7D9K4L7"/>
<sequence>MDYATRCKNCRFCEEAKAKVKPATSHDCRKNHEGSSKSMESSVACELWIKAPLSNTRYTIYIGDDDTTTLSHMHEKVPYDVEKWSDITHAKRFIENPATYTHNDLPHGKDLHGEQLKKVLTELFNEYCTDTVISKLAPCANSQRKESLNSVIGTKNPKTRYGGSESSDFRVACGIAQVNVGYGYISNTLERLNIEPGEFCTTYVTNMDKKTATAK</sequence>
<dbReference type="EMBL" id="CACRXK020025869">
    <property type="protein sequence ID" value="CAB4039795.1"/>
    <property type="molecule type" value="Genomic_DNA"/>
</dbReference>
<protein>
    <recommendedName>
        <fullName evidence="1">Mutator-like transposase domain-containing protein</fullName>
    </recommendedName>
</protein>